<accession>A0A182ECL8</accession>
<feature type="compositionally biased region" description="Polar residues" evidence="7">
    <location>
        <begin position="596"/>
        <end position="608"/>
    </location>
</feature>
<dbReference type="GO" id="GO:0000978">
    <property type="term" value="F:RNA polymerase II cis-regulatory region sequence-specific DNA binding"/>
    <property type="evidence" value="ECO:0007669"/>
    <property type="project" value="TreeGrafter"/>
</dbReference>
<dbReference type="Gene3D" id="3.30.40.10">
    <property type="entry name" value="Zinc/RING finger domain, C3HC4 (zinc finger)"/>
    <property type="match status" value="2"/>
</dbReference>
<reference evidence="12" key="1">
    <citation type="submission" date="2016-06" db="UniProtKB">
        <authorList>
            <consortium name="WormBaseParasite"/>
        </authorList>
    </citation>
    <scope>IDENTIFICATION</scope>
</reference>
<dbReference type="InterPro" id="IPR036427">
    <property type="entry name" value="Bromodomain-like_sf"/>
</dbReference>
<dbReference type="STRING" id="42157.A0A182ECL8"/>
<dbReference type="GO" id="GO:0008270">
    <property type="term" value="F:zinc ion binding"/>
    <property type="evidence" value="ECO:0007669"/>
    <property type="project" value="UniProtKB-KW"/>
</dbReference>
<feature type="compositionally biased region" description="Polar residues" evidence="7">
    <location>
        <begin position="224"/>
        <end position="235"/>
    </location>
</feature>
<feature type="compositionally biased region" description="Polar residues" evidence="7">
    <location>
        <begin position="622"/>
        <end position="632"/>
    </location>
</feature>
<dbReference type="CDD" id="cd15560">
    <property type="entry name" value="PHD2_3_BPTF"/>
    <property type="match status" value="1"/>
</dbReference>
<dbReference type="GO" id="GO:0016589">
    <property type="term" value="C:NURF complex"/>
    <property type="evidence" value="ECO:0007669"/>
    <property type="project" value="InterPro"/>
</dbReference>
<keyword evidence="1" id="KW-0479">Metal-binding</keyword>
<keyword evidence="4 5" id="KW-0103">Bromodomain</keyword>
<protein>
    <submittedName>
        <fullName evidence="12">ANK_REP_REGION domain-containing protein</fullName>
    </submittedName>
</protein>
<sequence length="923" mass="105034">KTDGTLCRVMVYQNRPTQGTRTTSTPGSVRPPSMITSQSRIGNYQHESLRIPVTRRVVSVPGSSHGSPVAPIGKRLLLIRRSDGTTQYLRPVTSGADTPGAYRAVRATQAGGATISDIRGPPTNSSFVRPVGATRTIFTGNQSMGRVVRLPARTVTVINQSSIAGNQTSSAMRFARMQPNTQRRVDGDEVLNDQSASLVTAHMEEEYRLSAERNHRSSGRLPGSNPNSGNGRIVSSTRPAVTVQPRQGLVAAVHSSVEQTSSGQIFGDHDPMDSSGSSTIGGGRYANMVRTAEFRAAGVTRARPGAEMGRAEHHGRVLSLYGRTPISQLTESTDMPSWIGHNYADSRTHTKYIGTVDVRSNLYIRPFEQADQRIIKEMLDSIITEVCVMDAENGWHRRHIRRVFEKRQEERRRREMQERALKIERLSARQLEVELGERIERFKREVNKRRLKLEDRAETEAGIIAPWRRPRSRPEKRVREIYTGSNVQLQTIAAMPVEPSTISLGGILHPDETKSDKVDEQSIIQLPSGYDSEQCPKTTGLIPDLSIQQRLQQLSPKDHSLMDSKQQMEDSSQQRRNERSKKKKNWDEHFIKNEPMLTSQMSDSNETKPSGRIQEEQRRVTHGNTPTASSRPETACSESIPDIDVTKRHCKCNQPYDPKKFYVGCDLCYRWFHGKCIGISERKSKKMTNWICENCAEEQKNSEQASFYLLLVRPIVFFHLWELYCVCQTPYNDSQFYVGCDGCEGWFHPQCVGITQEEAEKAAEYLCPQCMRNKQIDCESSTFSSSLILLERPDFELLWHVFDSLKEHRTSWPFRKAVDRKEHPDYYSVIEKPMDLSIVQQKLKHYKYHNLEEFMADMTQIFENARIFNSNDSAIYHCAEILEKKFHEHMVEIKSAMETRTSGQKKMSILDCKMFQESSVTKK</sequence>
<feature type="domain" description="Bromo" evidence="8">
    <location>
        <begin position="806"/>
        <end position="876"/>
    </location>
</feature>
<proteinExistence type="predicted"/>
<dbReference type="Gene3D" id="1.20.920.10">
    <property type="entry name" value="Bromodomain-like"/>
    <property type="match status" value="1"/>
</dbReference>
<dbReference type="Pfam" id="PF00628">
    <property type="entry name" value="PHD"/>
    <property type="match status" value="2"/>
</dbReference>
<evidence type="ECO:0000256" key="5">
    <source>
        <dbReference type="PROSITE-ProRule" id="PRU00035"/>
    </source>
</evidence>
<evidence type="ECO:0000313" key="11">
    <source>
        <dbReference type="Proteomes" id="UP000271087"/>
    </source>
</evidence>
<evidence type="ECO:0000313" key="12">
    <source>
        <dbReference type="WBParaSite" id="nOo.2.0.1.t05812-RA"/>
    </source>
</evidence>
<dbReference type="CDD" id="cd05509">
    <property type="entry name" value="Bromo_gcn5_like"/>
    <property type="match status" value="1"/>
</dbReference>
<feature type="region of interest" description="Disordered" evidence="7">
    <location>
        <begin position="209"/>
        <end position="235"/>
    </location>
</feature>
<dbReference type="PANTHER" id="PTHR45975">
    <property type="entry name" value="NUCLEOSOME-REMODELING FACTOR SUBUNIT BPTF"/>
    <property type="match status" value="1"/>
</dbReference>
<evidence type="ECO:0000256" key="1">
    <source>
        <dbReference type="ARBA" id="ARBA00022723"/>
    </source>
</evidence>
<keyword evidence="3" id="KW-0862">Zinc</keyword>
<dbReference type="SUPFAM" id="SSF47370">
    <property type="entry name" value="Bromodomain"/>
    <property type="match status" value="1"/>
</dbReference>
<feature type="domain" description="PHD-type" evidence="9">
    <location>
        <begin position="722"/>
        <end position="773"/>
    </location>
</feature>
<dbReference type="PROSITE" id="PS00633">
    <property type="entry name" value="BROMODOMAIN_1"/>
    <property type="match status" value="1"/>
</dbReference>
<dbReference type="InterPro" id="IPR013083">
    <property type="entry name" value="Znf_RING/FYVE/PHD"/>
</dbReference>
<dbReference type="Proteomes" id="UP000271087">
    <property type="component" value="Unassembled WGS sequence"/>
</dbReference>
<dbReference type="PANTHER" id="PTHR45975:SF2">
    <property type="entry name" value="NUCLEOSOME-REMODELING FACTOR SUBUNIT BPTF"/>
    <property type="match status" value="1"/>
</dbReference>
<dbReference type="PRINTS" id="PR00503">
    <property type="entry name" value="BROMODOMAIN"/>
</dbReference>
<reference evidence="10 11" key="2">
    <citation type="submission" date="2018-08" db="EMBL/GenBank/DDBJ databases">
        <authorList>
            <person name="Laetsch R D."/>
            <person name="Stevens L."/>
            <person name="Kumar S."/>
            <person name="Blaxter L. M."/>
        </authorList>
    </citation>
    <scope>NUCLEOTIDE SEQUENCE [LARGE SCALE GENOMIC DNA]</scope>
</reference>
<keyword evidence="2 6" id="KW-0863">Zinc-finger</keyword>
<dbReference type="Pfam" id="PF00439">
    <property type="entry name" value="Bromodomain"/>
    <property type="match status" value="1"/>
</dbReference>
<evidence type="ECO:0000259" key="8">
    <source>
        <dbReference type="PROSITE" id="PS50014"/>
    </source>
</evidence>
<dbReference type="InterPro" id="IPR018359">
    <property type="entry name" value="Bromodomain_CS"/>
</dbReference>
<evidence type="ECO:0000256" key="3">
    <source>
        <dbReference type="ARBA" id="ARBA00022833"/>
    </source>
</evidence>
<dbReference type="SUPFAM" id="SSF57903">
    <property type="entry name" value="FYVE/PHD zinc finger"/>
    <property type="match status" value="2"/>
</dbReference>
<dbReference type="InterPro" id="IPR001965">
    <property type="entry name" value="Znf_PHD"/>
</dbReference>
<dbReference type="AlphaFoldDB" id="A0A182ECL8"/>
<evidence type="ECO:0000256" key="4">
    <source>
        <dbReference type="ARBA" id="ARBA00023117"/>
    </source>
</evidence>
<dbReference type="InterPro" id="IPR019787">
    <property type="entry name" value="Znf_PHD-finger"/>
</dbReference>
<dbReference type="GO" id="GO:0006357">
    <property type="term" value="P:regulation of transcription by RNA polymerase II"/>
    <property type="evidence" value="ECO:0007669"/>
    <property type="project" value="InterPro"/>
</dbReference>
<feature type="region of interest" description="Disordered" evidence="7">
    <location>
        <begin position="260"/>
        <end position="281"/>
    </location>
</feature>
<feature type="compositionally biased region" description="Basic and acidic residues" evidence="7">
    <location>
        <begin position="556"/>
        <end position="577"/>
    </location>
</feature>
<dbReference type="InterPro" id="IPR001487">
    <property type="entry name" value="Bromodomain"/>
</dbReference>
<feature type="compositionally biased region" description="Polar residues" evidence="7">
    <location>
        <begin position="14"/>
        <end position="27"/>
    </location>
</feature>
<dbReference type="OrthoDB" id="784962at2759"/>
<organism evidence="12">
    <name type="scientific">Onchocerca ochengi</name>
    <name type="common">Filarial nematode worm</name>
    <dbReference type="NCBI Taxonomy" id="42157"/>
    <lineage>
        <taxon>Eukaryota</taxon>
        <taxon>Metazoa</taxon>
        <taxon>Ecdysozoa</taxon>
        <taxon>Nematoda</taxon>
        <taxon>Chromadorea</taxon>
        <taxon>Rhabditida</taxon>
        <taxon>Spirurina</taxon>
        <taxon>Spiruromorpha</taxon>
        <taxon>Filarioidea</taxon>
        <taxon>Onchocercidae</taxon>
        <taxon>Onchocerca</taxon>
    </lineage>
</organism>
<dbReference type="SMART" id="SM00297">
    <property type="entry name" value="BROMO"/>
    <property type="match status" value="1"/>
</dbReference>
<dbReference type="EMBL" id="UYRW01001648">
    <property type="protein sequence ID" value="VDK79571.1"/>
    <property type="molecule type" value="Genomic_DNA"/>
</dbReference>
<evidence type="ECO:0000256" key="7">
    <source>
        <dbReference type="SAM" id="MobiDB-lite"/>
    </source>
</evidence>
<dbReference type="InterPro" id="IPR011011">
    <property type="entry name" value="Znf_FYVE_PHD"/>
</dbReference>
<gene>
    <name evidence="10" type="ORF">NOO_LOCUS5812</name>
</gene>
<feature type="region of interest" description="Disordered" evidence="7">
    <location>
        <begin position="556"/>
        <end position="637"/>
    </location>
</feature>
<evidence type="ECO:0000313" key="10">
    <source>
        <dbReference type="EMBL" id="VDK79571.1"/>
    </source>
</evidence>
<dbReference type="PROSITE" id="PS50014">
    <property type="entry name" value="BROMODOMAIN_2"/>
    <property type="match status" value="1"/>
</dbReference>
<dbReference type="InterPro" id="IPR038028">
    <property type="entry name" value="BPTF"/>
</dbReference>
<feature type="region of interest" description="Disordered" evidence="7">
    <location>
        <begin position="14"/>
        <end position="34"/>
    </location>
</feature>
<dbReference type="PROSITE" id="PS50016">
    <property type="entry name" value="ZF_PHD_2"/>
    <property type="match status" value="2"/>
</dbReference>
<keyword evidence="11" id="KW-1185">Reference proteome</keyword>
<evidence type="ECO:0000256" key="6">
    <source>
        <dbReference type="PROSITE-ProRule" id="PRU00146"/>
    </source>
</evidence>
<dbReference type="WBParaSite" id="nOo.2.0.1.t05812-RA">
    <property type="protein sequence ID" value="nOo.2.0.1.t05812-RA"/>
    <property type="gene ID" value="nOo.2.0.1.g05812"/>
</dbReference>
<dbReference type="SMART" id="SM00249">
    <property type="entry name" value="PHD"/>
    <property type="match status" value="2"/>
</dbReference>
<feature type="domain" description="PHD-type" evidence="9">
    <location>
        <begin position="647"/>
        <end position="698"/>
    </location>
</feature>
<evidence type="ECO:0000256" key="2">
    <source>
        <dbReference type="ARBA" id="ARBA00022771"/>
    </source>
</evidence>
<evidence type="ECO:0000259" key="9">
    <source>
        <dbReference type="PROSITE" id="PS50016"/>
    </source>
</evidence>
<name>A0A182ECL8_ONCOC</name>